<proteinExistence type="predicted"/>
<evidence type="ECO:0000313" key="2">
    <source>
        <dbReference type="Proteomes" id="UP000246352"/>
    </source>
</evidence>
<organism evidence="1 2">
    <name type="scientific">Hoeflea marina</name>
    <dbReference type="NCBI Taxonomy" id="274592"/>
    <lineage>
        <taxon>Bacteria</taxon>
        <taxon>Pseudomonadati</taxon>
        <taxon>Pseudomonadota</taxon>
        <taxon>Alphaproteobacteria</taxon>
        <taxon>Hyphomicrobiales</taxon>
        <taxon>Rhizobiaceae</taxon>
        <taxon>Hoeflea</taxon>
    </lineage>
</organism>
<dbReference type="Gene3D" id="3.40.50.300">
    <property type="entry name" value="P-loop containing nucleotide triphosphate hydrolases"/>
    <property type="match status" value="1"/>
</dbReference>
<reference evidence="1 2" key="1">
    <citation type="submission" date="2018-05" db="EMBL/GenBank/DDBJ databases">
        <title>Genomic Encyclopedia of Type Strains, Phase IV (KMG-IV): sequencing the most valuable type-strain genomes for metagenomic binning, comparative biology and taxonomic classification.</title>
        <authorList>
            <person name="Goeker M."/>
        </authorList>
    </citation>
    <scope>NUCLEOTIDE SEQUENCE [LARGE SCALE GENOMIC DNA]</scope>
    <source>
        <strain evidence="1 2">DSM 16791</strain>
    </source>
</reference>
<evidence type="ECO:0000313" key="1">
    <source>
        <dbReference type="EMBL" id="PWW04472.1"/>
    </source>
</evidence>
<protein>
    <recommendedName>
        <fullName evidence="3">LPS sulfotransferase NodH</fullName>
    </recommendedName>
</protein>
<sequence length="273" mass="30003">MARPPSARWIGMRADLTAVLAPFQPGKVALLHSGRCGSELLGSLLGSNPRLHWAGEFVNEQVYPLLDPPGDYAGRLAGRIGIPLQVALSSRGWKARGRIQVVKTKRLHFAAAGIDTPAEASRILDQAGLTRRIVLSRRNSLHALLSWTRALATRTPHAYRPEDVPTGTVRVPLDTIPTRLGLLPIEAALELREQDAAWVDETAGADALRLIYEDDLRDGYQDCIVRIADFLSIEPWKAETRTVRTGGQPLERAIENFDALVGRLSGTRWASML</sequence>
<evidence type="ECO:0008006" key="3">
    <source>
        <dbReference type="Google" id="ProtNLM"/>
    </source>
</evidence>
<dbReference type="RefSeq" id="WP_110030902.1">
    <property type="nucleotide sequence ID" value="NZ_QGTR01000001.1"/>
</dbReference>
<comment type="caution">
    <text evidence="1">The sequence shown here is derived from an EMBL/GenBank/DDBJ whole genome shotgun (WGS) entry which is preliminary data.</text>
</comment>
<gene>
    <name evidence="1" type="ORF">DFR52_1011171</name>
</gene>
<dbReference type="EMBL" id="QGTR01000001">
    <property type="protein sequence ID" value="PWW04472.1"/>
    <property type="molecule type" value="Genomic_DNA"/>
</dbReference>
<dbReference type="Proteomes" id="UP000246352">
    <property type="component" value="Unassembled WGS sequence"/>
</dbReference>
<dbReference type="AlphaFoldDB" id="A0A317PSN1"/>
<name>A0A317PSN1_9HYPH</name>
<keyword evidence="2" id="KW-1185">Reference proteome</keyword>
<dbReference type="InterPro" id="IPR027417">
    <property type="entry name" value="P-loop_NTPase"/>
</dbReference>
<accession>A0A317PSN1</accession>
<dbReference type="SUPFAM" id="SSF52540">
    <property type="entry name" value="P-loop containing nucleoside triphosphate hydrolases"/>
    <property type="match status" value="1"/>
</dbReference>